<proteinExistence type="predicted"/>
<dbReference type="AlphaFoldDB" id="A0A438GPJ9"/>
<organism evidence="1 2">
    <name type="scientific">Vitis vinifera</name>
    <name type="common">Grape</name>
    <dbReference type="NCBI Taxonomy" id="29760"/>
    <lineage>
        <taxon>Eukaryota</taxon>
        <taxon>Viridiplantae</taxon>
        <taxon>Streptophyta</taxon>
        <taxon>Embryophyta</taxon>
        <taxon>Tracheophyta</taxon>
        <taxon>Spermatophyta</taxon>
        <taxon>Magnoliopsida</taxon>
        <taxon>eudicotyledons</taxon>
        <taxon>Gunneridae</taxon>
        <taxon>Pentapetalae</taxon>
        <taxon>rosids</taxon>
        <taxon>Vitales</taxon>
        <taxon>Vitaceae</taxon>
        <taxon>Viteae</taxon>
        <taxon>Vitis</taxon>
    </lineage>
</organism>
<gene>
    <name evidence="1" type="ORF">CK203_052246</name>
</gene>
<name>A0A438GPJ9_VITVI</name>
<sequence>MDLLDPKTSKVFKVNGDRVKPFVEGINEGELRGIILEKSRGFSTWIRFGDSSLRCLLEGVEVCCREERLGKVAEEEEKKRSFVEVAKAKTGRIGDVVWLQLGDEALRREVSFWNLGGDFFFTEFEVVEEAERVLRRGIRHFKDKTFHLERCSGKLEDSREGLIAVDDDTSKFVQLHATLGVSGGVDGAEVGVGNDGNGKGKGNEKRVVEVTSVSSYDGVRLKGKGSWPRVLWVESDKVRNNEFLRAQDSCQRVVVKFGPVVHEVLRMDLSLGILGAGGLGDSSQSNFPTVSQEAILSVVLLAKERGKFRAYESLLEEASRYSHFETCSFLSLEGQGSSSSFCGGKKRWWLLTETLWHLRGHLCERKGETKMQEMSERIVRSLGVGRCLDWEAVNSRGASGGVLYERQTNLLNERFSEIIEDLELRDLPLQGGYFAWNGVVQCVLPNRFQIFSNFSRWGMSEKRPNAF</sequence>
<evidence type="ECO:0008006" key="3">
    <source>
        <dbReference type="Google" id="ProtNLM"/>
    </source>
</evidence>
<accession>A0A438GPJ9</accession>
<evidence type="ECO:0000313" key="2">
    <source>
        <dbReference type="Proteomes" id="UP000288805"/>
    </source>
</evidence>
<dbReference type="EMBL" id="QGNW01000376">
    <property type="protein sequence ID" value="RVW74130.1"/>
    <property type="molecule type" value="Genomic_DNA"/>
</dbReference>
<reference evidence="1 2" key="1">
    <citation type="journal article" date="2018" name="PLoS Genet.">
        <title>Population sequencing reveals clonal diversity and ancestral inbreeding in the grapevine cultivar Chardonnay.</title>
        <authorList>
            <person name="Roach M.J."/>
            <person name="Johnson D.L."/>
            <person name="Bohlmann J."/>
            <person name="van Vuuren H.J."/>
            <person name="Jones S.J."/>
            <person name="Pretorius I.S."/>
            <person name="Schmidt S.A."/>
            <person name="Borneman A.R."/>
        </authorList>
    </citation>
    <scope>NUCLEOTIDE SEQUENCE [LARGE SCALE GENOMIC DNA]</scope>
    <source>
        <strain evidence="2">cv. Chardonnay</strain>
        <tissue evidence="1">Leaf</tissue>
    </source>
</reference>
<protein>
    <recommendedName>
        <fullName evidence="3">DUF4283 domain-containing protein</fullName>
    </recommendedName>
</protein>
<evidence type="ECO:0000313" key="1">
    <source>
        <dbReference type="EMBL" id="RVW74130.1"/>
    </source>
</evidence>
<comment type="caution">
    <text evidence="1">The sequence shown here is derived from an EMBL/GenBank/DDBJ whole genome shotgun (WGS) entry which is preliminary data.</text>
</comment>
<dbReference type="Proteomes" id="UP000288805">
    <property type="component" value="Unassembled WGS sequence"/>
</dbReference>